<gene>
    <name evidence="1" type="ORF">P153DRAFT_400017</name>
</gene>
<protein>
    <submittedName>
        <fullName evidence="1">Uncharacterized protein</fullName>
    </submittedName>
</protein>
<dbReference type="EMBL" id="ML977515">
    <property type="protein sequence ID" value="KAF2125886.1"/>
    <property type="molecule type" value="Genomic_DNA"/>
</dbReference>
<dbReference type="RefSeq" id="XP_033520278.1">
    <property type="nucleotide sequence ID" value="XM_033671780.1"/>
</dbReference>
<evidence type="ECO:0000313" key="1">
    <source>
        <dbReference type="EMBL" id="KAF2125886.1"/>
    </source>
</evidence>
<dbReference type="Proteomes" id="UP000799771">
    <property type="component" value="Unassembled WGS sequence"/>
</dbReference>
<dbReference type="AlphaFoldDB" id="A0A6A6A2W1"/>
<reference evidence="1" key="1">
    <citation type="journal article" date="2020" name="Stud. Mycol.">
        <title>101 Dothideomycetes genomes: a test case for predicting lifestyles and emergence of pathogens.</title>
        <authorList>
            <person name="Haridas S."/>
            <person name="Albert R."/>
            <person name="Binder M."/>
            <person name="Bloem J."/>
            <person name="Labutti K."/>
            <person name="Salamov A."/>
            <person name="Andreopoulos B."/>
            <person name="Baker S."/>
            <person name="Barry K."/>
            <person name="Bills G."/>
            <person name="Bluhm B."/>
            <person name="Cannon C."/>
            <person name="Castanera R."/>
            <person name="Culley D."/>
            <person name="Daum C."/>
            <person name="Ezra D."/>
            <person name="Gonzalez J."/>
            <person name="Henrissat B."/>
            <person name="Kuo A."/>
            <person name="Liang C."/>
            <person name="Lipzen A."/>
            <person name="Lutzoni F."/>
            <person name="Magnuson J."/>
            <person name="Mondo S."/>
            <person name="Nolan M."/>
            <person name="Ohm R."/>
            <person name="Pangilinan J."/>
            <person name="Park H.-J."/>
            <person name="Ramirez L."/>
            <person name="Alfaro M."/>
            <person name="Sun H."/>
            <person name="Tritt A."/>
            <person name="Yoshinaga Y."/>
            <person name="Zwiers L.-H."/>
            <person name="Turgeon B."/>
            <person name="Goodwin S."/>
            <person name="Spatafora J."/>
            <person name="Crous P."/>
            <person name="Grigoriev I."/>
        </authorList>
    </citation>
    <scope>NUCLEOTIDE SEQUENCE</scope>
    <source>
        <strain evidence="1">CBS 119687</strain>
    </source>
</reference>
<keyword evidence="2" id="KW-1185">Reference proteome</keyword>
<name>A0A6A6A2W1_9PLEO</name>
<organism evidence="1 2">
    <name type="scientific">Dothidotthia symphoricarpi CBS 119687</name>
    <dbReference type="NCBI Taxonomy" id="1392245"/>
    <lineage>
        <taxon>Eukaryota</taxon>
        <taxon>Fungi</taxon>
        <taxon>Dikarya</taxon>
        <taxon>Ascomycota</taxon>
        <taxon>Pezizomycotina</taxon>
        <taxon>Dothideomycetes</taxon>
        <taxon>Pleosporomycetidae</taxon>
        <taxon>Pleosporales</taxon>
        <taxon>Dothidotthiaceae</taxon>
        <taxon>Dothidotthia</taxon>
    </lineage>
</organism>
<dbReference type="GeneID" id="54412212"/>
<sequence>MSSPTAQYRLLVSRAVTQRLTSPSLDDIPPPPTTTLATWERTERLNARAKIIACLAVLGVPWMTFTHDVEKARQEVHILAPTRYEEEKVVPGHDAKVKERDGMRDYAGGEMVKREAWKRMQDGHVDLLRRFGRARLMRINRVKLL</sequence>
<evidence type="ECO:0000313" key="2">
    <source>
        <dbReference type="Proteomes" id="UP000799771"/>
    </source>
</evidence>
<proteinExistence type="predicted"/>
<accession>A0A6A6A2W1</accession>
<dbReference type="OrthoDB" id="3684490at2759"/>